<proteinExistence type="predicted"/>
<feature type="compositionally biased region" description="Polar residues" evidence="1">
    <location>
        <begin position="47"/>
        <end position="61"/>
    </location>
</feature>
<dbReference type="EMBL" id="KZ825209">
    <property type="protein sequence ID" value="PYI14548.1"/>
    <property type="molecule type" value="Genomic_DNA"/>
</dbReference>
<dbReference type="AlphaFoldDB" id="A0A2V5GTQ2"/>
<reference evidence="2 3" key="1">
    <citation type="submission" date="2018-02" db="EMBL/GenBank/DDBJ databases">
        <title>The genomes of Aspergillus section Nigri reveals drivers in fungal speciation.</title>
        <authorList>
            <consortium name="DOE Joint Genome Institute"/>
            <person name="Vesth T.C."/>
            <person name="Nybo J."/>
            <person name="Theobald S."/>
            <person name="Brandl J."/>
            <person name="Frisvad J.C."/>
            <person name="Nielsen K.F."/>
            <person name="Lyhne E.K."/>
            <person name="Kogle M.E."/>
            <person name="Kuo A."/>
            <person name="Riley R."/>
            <person name="Clum A."/>
            <person name="Nolan M."/>
            <person name="Lipzen A."/>
            <person name="Salamov A."/>
            <person name="Henrissat B."/>
            <person name="Wiebenga A."/>
            <person name="De vries R.P."/>
            <person name="Grigoriev I.V."/>
            <person name="Mortensen U.H."/>
            <person name="Andersen M.R."/>
            <person name="Baker S.E."/>
        </authorList>
    </citation>
    <scope>NUCLEOTIDE SEQUENCE [LARGE SCALE GENOMIC DNA]</scope>
    <source>
        <strain evidence="2 3">CBS 115571</strain>
    </source>
</reference>
<sequence length="203" mass="21151">MAQPAPPANKPESRYDASAGKSPISPTTPSTLTTSTESQLVAATETLPPSAQQLEPALQQSRAEHTGPVSPPWPAPSISTAFHPDSVDPTPAACSAAFPACGASRKPPMRFYMGASPSQILCFQASACWRRNGSTDGGIPADTPSPVLLHLGTKAAVPYAFEGGGFRQWMGAGAAEGNAYPWTSSPWTTVECRTNPSGLSFYT</sequence>
<evidence type="ECO:0000313" key="2">
    <source>
        <dbReference type="EMBL" id="PYI14548.1"/>
    </source>
</evidence>
<feature type="compositionally biased region" description="Low complexity" evidence="1">
    <location>
        <begin position="22"/>
        <end position="38"/>
    </location>
</feature>
<protein>
    <submittedName>
        <fullName evidence="2">Uncharacterized protein</fullName>
    </submittedName>
</protein>
<name>A0A2V5GTQ2_ASPV1</name>
<keyword evidence="3" id="KW-1185">Reference proteome</keyword>
<accession>A0A2V5GTQ2</accession>
<dbReference type="OMA" id="QASACWR"/>
<feature type="region of interest" description="Disordered" evidence="1">
    <location>
        <begin position="1"/>
        <end position="84"/>
    </location>
</feature>
<evidence type="ECO:0000256" key="1">
    <source>
        <dbReference type="SAM" id="MobiDB-lite"/>
    </source>
</evidence>
<dbReference type="Proteomes" id="UP000249829">
    <property type="component" value="Unassembled WGS sequence"/>
</dbReference>
<gene>
    <name evidence="2" type="ORF">BO99DRAFT_437262</name>
</gene>
<organism evidence="2 3">
    <name type="scientific">Aspergillus violaceofuscus (strain CBS 115571)</name>
    <dbReference type="NCBI Taxonomy" id="1450538"/>
    <lineage>
        <taxon>Eukaryota</taxon>
        <taxon>Fungi</taxon>
        <taxon>Dikarya</taxon>
        <taxon>Ascomycota</taxon>
        <taxon>Pezizomycotina</taxon>
        <taxon>Eurotiomycetes</taxon>
        <taxon>Eurotiomycetidae</taxon>
        <taxon>Eurotiales</taxon>
        <taxon>Aspergillaceae</taxon>
        <taxon>Aspergillus</taxon>
    </lineage>
</organism>
<evidence type="ECO:0000313" key="3">
    <source>
        <dbReference type="Proteomes" id="UP000249829"/>
    </source>
</evidence>